<gene>
    <name evidence="2" type="ORF">AMPC_35450</name>
</gene>
<protein>
    <submittedName>
        <fullName evidence="2">Uncharacterized protein</fullName>
    </submittedName>
</protein>
<organism evidence="2 3">
    <name type="scientific">Anaeromyxobacter paludicola</name>
    <dbReference type="NCBI Taxonomy" id="2918171"/>
    <lineage>
        <taxon>Bacteria</taxon>
        <taxon>Pseudomonadati</taxon>
        <taxon>Myxococcota</taxon>
        <taxon>Myxococcia</taxon>
        <taxon>Myxococcales</taxon>
        <taxon>Cystobacterineae</taxon>
        <taxon>Anaeromyxobacteraceae</taxon>
        <taxon>Anaeromyxobacter</taxon>
    </lineage>
</organism>
<dbReference type="Proteomes" id="UP001162734">
    <property type="component" value="Chromosome"/>
</dbReference>
<feature type="chain" id="PRO_5046372981" evidence="1">
    <location>
        <begin position="25"/>
        <end position="86"/>
    </location>
</feature>
<dbReference type="EMBL" id="AP025592">
    <property type="protein sequence ID" value="BDG10432.1"/>
    <property type="molecule type" value="Genomic_DNA"/>
</dbReference>
<keyword evidence="3" id="KW-1185">Reference proteome</keyword>
<accession>A0ABN6NEF6</accession>
<evidence type="ECO:0000256" key="1">
    <source>
        <dbReference type="SAM" id="SignalP"/>
    </source>
</evidence>
<feature type="signal peptide" evidence="1">
    <location>
        <begin position="1"/>
        <end position="24"/>
    </location>
</feature>
<name>A0ABN6NEF6_9BACT</name>
<evidence type="ECO:0000313" key="3">
    <source>
        <dbReference type="Proteomes" id="UP001162734"/>
    </source>
</evidence>
<reference evidence="3" key="1">
    <citation type="journal article" date="2022" name="Int. J. Syst. Evol. Microbiol.">
        <title>Anaeromyxobacter oryzae sp. nov., Anaeromyxobacter diazotrophicus sp. nov. and Anaeromyxobacter paludicola sp. nov., isolated from paddy soils.</title>
        <authorList>
            <person name="Itoh H."/>
            <person name="Xu Z."/>
            <person name="Mise K."/>
            <person name="Masuda Y."/>
            <person name="Ushijima N."/>
            <person name="Hayakawa C."/>
            <person name="Shiratori Y."/>
            <person name="Senoo K."/>
        </authorList>
    </citation>
    <scope>NUCLEOTIDE SEQUENCE [LARGE SCALE GENOMIC DNA]</scope>
    <source>
        <strain evidence="3">Red630</strain>
    </source>
</reference>
<proteinExistence type="predicted"/>
<keyword evidence="1" id="KW-0732">Signal</keyword>
<evidence type="ECO:0000313" key="2">
    <source>
        <dbReference type="EMBL" id="BDG10432.1"/>
    </source>
</evidence>
<sequence length="86" mass="9646">MTTFRSLVRLLATVLTIWAGPVRAEPPSKKPAPKKVLRLEEMKVEGRIRKPQAMFLMPRANLSVGELDRSPSFVSKVARAAEKDPF</sequence>